<keyword evidence="2" id="KW-1185">Reference proteome</keyword>
<proteinExistence type="predicted"/>
<dbReference type="AlphaFoldDB" id="A0AAV8XKM3"/>
<sequence length="162" mass="18624">MKDEEFLCKKMDLTEVHQATLCEVSIILKRDLPNFEPTSNEEKKTRKIDPLHLEQVNLDDLTNRRIKKRQLHMANPRGPLTVSSWPPWIVPPMIINLMGETSTIGLALYKSKWYEGHAKIMKDVLLVLLKCEKPAIMEAVPLGTLDYPLFLLNTAENALYNL</sequence>
<evidence type="ECO:0000313" key="1">
    <source>
        <dbReference type="EMBL" id="KAJ8939436.1"/>
    </source>
</evidence>
<evidence type="ECO:0000313" key="2">
    <source>
        <dbReference type="Proteomes" id="UP001162162"/>
    </source>
</evidence>
<comment type="caution">
    <text evidence="1">The sequence shown here is derived from an EMBL/GenBank/DDBJ whole genome shotgun (WGS) entry which is preliminary data.</text>
</comment>
<gene>
    <name evidence="1" type="ORF">NQ318_010620</name>
</gene>
<protein>
    <submittedName>
        <fullName evidence="1">Uncharacterized protein</fullName>
    </submittedName>
</protein>
<organism evidence="1 2">
    <name type="scientific">Aromia moschata</name>
    <dbReference type="NCBI Taxonomy" id="1265417"/>
    <lineage>
        <taxon>Eukaryota</taxon>
        <taxon>Metazoa</taxon>
        <taxon>Ecdysozoa</taxon>
        <taxon>Arthropoda</taxon>
        <taxon>Hexapoda</taxon>
        <taxon>Insecta</taxon>
        <taxon>Pterygota</taxon>
        <taxon>Neoptera</taxon>
        <taxon>Endopterygota</taxon>
        <taxon>Coleoptera</taxon>
        <taxon>Polyphaga</taxon>
        <taxon>Cucujiformia</taxon>
        <taxon>Chrysomeloidea</taxon>
        <taxon>Cerambycidae</taxon>
        <taxon>Cerambycinae</taxon>
        <taxon>Callichromatini</taxon>
        <taxon>Aromia</taxon>
    </lineage>
</organism>
<dbReference type="Proteomes" id="UP001162162">
    <property type="component" value="Unassembled WGS sequence"/>
</dbReference>
<accession>A0AAV8XKM3</accession>
<dbReference type="EMBL" id="JAPWTK010000487">
    <property type="protein sequence ID" value="KAJ8939436.1"/>
    <property type="molecule type" value="Genomic_DNA"/>
</dbReference>
<name>A0AAV8XKM3_9CUCU</name>
<reference evidence="1" key="1">
    <citation type="journal article" date="2023" name="Insect Mol. Biol.">
        <title>Genome sequencing provides insights into the evolution of gene families encoding plant cell wall-degrading enzymes in longhorned beetles.</title>
        <authorList>
            <person name="Shin N.R."/>
            <person name="Okamura Y."/>
            <person name="Kirsch R."/>
            <person name="Pauchet Y."/>
        </authorList>
    </citation>
    <scope>NUCLEOTIDE SEQUENCE</scope>
    <source>
        <strain evidence="1">AMC_N1</strain>
    </source>
</reference>